<feature type="domain" description="KATNIP" evidence="2">
    <location>
        <begin position="125"/>
        <end position="257"/>
    </location>
</feature>
<dbReference type="HOGENOM" id="CLU_003418_2_0_1"/>
<dbReference type="Proteomes" id="UP000014760">
    <property type="component" value="Unassembled WGS sequence"/>
</dbReference>
<feature type="region of interest" description="Disordered" evidence="1">
    <location>
        <begin position="266"/>
        <end position="311"/>
    </location>
</feature>
<dbReference type="Pfam" id="PF14652">
    <property type="entry name" value="DUF4457"/>
    <property type="match status" value="3"/>
</dbReference>
<gene>
    <name evidence="3" type="ORF">CAPTEDRAFT_135076</name>
</gene>
<dbReference type="InterPro" id="IPR026704">
    <property type="entry name" value="KATNIP"/>
</dbReference>
<feature type="domain" description="KATNIP" evidence="2">
    <location>
        <begin position="337"/>
        <end position="657"/>
    </location>
</feature>
<feature type="region of interest" description="Disordered" evidence="1">
    <location>
        <begin position="715"/>
        <end position="737"/>
    </location>
</feature>
<sequence>MTPLERIESARSQWRKKQEYNLEESWTSLNLFDRSQKGRISLDLQGDILDEYLCSESIQPTEDTIPEENETSEDSTEESFSDDFVIPELPSGQDLEISILSTWGDHHYVGLNGIEIFTNLGHPAPVARITSDPADINILPEYSKDPRVIGNLLDGVNRTRDDTHMWLAPFSKGSRHLVMIHFEKPVTLAVMRLWNYNKSRIHSYRGAKDVEVTLDGQMIFKGEITRASGGIIGGCENFGDTILFTMDEDILEHVSHFDLEYEEELAFEDDSNEDSERPSTADQGDETEPRPFTSASPATQISDSPEVPALATNEDDHPIMAKMLGDTLVLTGQHLKLNFTATWGDPYYLGLTGLEVLGPDGQALDISLDMLDADPRDLHVLPGYEQDDRTLDKLIDGSNITLCDEHMWLIPFTAGEDHWLSVTFKHPVDVVGLRFWNYNKSPEDTYRGAKTVHVLLDNRQVSPPGGYLIRKGPGSCFFDFAQEVAFSEPMTPRICTKAKTSVKPSLILDETSQEYEAIEKPCGFIYQFHLLSTWGDPYYIGLNGIEFYNDQGTKIELTETNISAHPDSVNVLEGISQDIRTPDKLIDGNYDTMDGRHMWLAPILPNLLNRVYVIFDQPMEVSMIKIWNYSKTPTRGVKDFALLVDDLLVYNGCLDMVNPNRKGILPTCDLPQRYYSILFTDDKEIRRREEHTLIRNQAGEQDVQLLNDRKVVTRYADPEKAQQGKPVDQGESPEAAT</sequence>
<dbReference type="STRING" id="283909.R7UBH7"/>
<reference evidence="3 5" key="2">
    <citation type="journal article" date="2013" name="Nature">
        <title>Insights into bilaterian evolution from three spiralian genomes.</title>
        <authorList>
            <person name="Simakov O."/>
            <person name="Marletaz F."/>
            <person name="Cho S.J."/>
            <person name="Edsinger-Gonzales E."/>
            <person name="Havlak P."/>
            <person name="Hellsten U."/>
            <person name="Kuo D.H."/>
            <person name="Larsson T."/>
            <person name="Lv J."/>
            <person name="Arendt D."/>
            <person name="Savage R."/>
            <person name="Osoegawa K."/>
            <person name="de Jong P."/>
            <person name="Grimwood J."/>
            <person name="Chapman J.A."/>
            <person name="Shapiro H."/>
            <person name="Aerts A."/>
            <person name="Otillar R.P."/>
            <person name="Terry A.Y."/>
            <person name="Boore J.L."/>
            <person name="Grigoriev I.V."/>
            <person name="Lindberg D.R."/>
            <person name="Seaver E.C."/>
            <person name="Weisblat D.A."/>
            <person name="Putnam N.H."/>
            <person name="Rokhsar D.S."/>
        </authorList>
    </citation>
    <scope>NUCLEOTIDE SEQUENCE</scope>
    <source>
        <strain evidence="3 5">I ESC-2004</strain>
    </source>
</reference>
<protein>
    <recommendedName>
        <fullName evidence="2">KATNIP domain-containing protein</fullName>
    </recommendedName>
</protein>
<accession>R7UBH7</accession>
<evidence type="ECO:0000313" key="4">
    <source>
        <dbReference type="EnsemblMetazoa" id="CapteP135076"/>
    </source>
</evidence>
<keyword evidence="5" id="KW-1185">Reference proteome</keyword>
<dbReference type="AlphaFoldDB" id="R7UBH7"/>
<dbReference type="EMBL" id="AMQN01008440">
    <property type="status" value="NOT_ANNOTATED_CDS"/>
    <property type="molecule type" value="Genomic_DNA"/>
</dbReference>
<feature type="domain" description="KATNIP" evidence="2">
    <location>
        <begin position="62"/>
        <end position="122"/>
    </location>
</feature>
<evidence type="ECO:0000313" key="3">
    <source>
        <dbReference type="EMBL" id="ELU03431.1"/>
    </source>
</evidence>
<feature type="region of interest" description="Disordered" evidence="1">
    <location>
        <begin position="56"/>
        <end position="81"/>
    </location>
</feature>
<dbReference type="InterPro" id="IPR027859">
    <property type="entry name" value="KATNIP_dom"/>
</dbReference>
<evidence type="ECO:0000313" key="5">
    <source>
        <dbReference type="Proteomes" id="UP000014760"/>
    </source>
</evidence>
<feature type="compositionally biased region" description="Polar residues" evidence="1">
    <location>
        <begin position="293"/>
        <end position="303"/>
    </location>
</feature>
<dbReference type="OrthoDB" id="304622at2759"/>
<name>R7UBH7_CAPTE</name>
<dbReference type="OMA" id="IAENDKC"/>
<dbReference type="EMBL" id="KB303150">
    <property type="protein sequence ID" value="ELU03431.1"/>
    <property type="molecule type" value="Genomic_DNA"/>
</dbReference>
<proteinExistence type="predicted"/>
<feature type="compositionally biased region" description="Acidic residues" evidence="1">
    <location>
        <begin position="64"/>
        <end position="81"/>
    </location>
</feature>
<reference evidence="4" key="3">
    <citation type="submission" date="2015-06" db="UniProtKB">
        <authorList>
            <consortium name="EnsemblMetazoa"/>
        </authorList>
    </citation>
    <scope>IDENTIFICATION</scope>
</reference>
<evidence type="ECO:0000259" key="2">
    <source>
        <dbReference type="Pfam" id="PF14652"/>
    </source>
</evidence>
<organism evidence="3">
    <name type="scientific">Capitella teleta</name>
    <name type="common">Polychaete worm</name>
    <dbReference type="NCBI Taxonomy" id="283909"/>
    <lineage>
        <taxon>Eukaryota</taxon>
        <taxon>Metazoa</taxon>
        <taxon>Spiralia</taxon>
        <taxon>Lophotrochozoa</taxon>
        <taxon>Annelida</taxon>
        <taxon>Polychaeta</taxon>
        <taxon>Sedentaria</taxon>
        <taxon>Scolecida</taxon>
        <taxon>Capitellidae</taxon>
        <taxon>Capitella</taxon>
    </lineage>
</organism>
<dbReference type="PANTHER" id="PTHR21534:SF0">
    <property type="entry name" value="KATANIN-INTERACTING PROTEIN"/>
    <property type="match status" value="1"/>
</dbReference>
<evidence type="ECO:0000256" key="1">
    <source>
        <dbReference type="SAM" id="MobiDB-lite"/>
    </source>
</evidence>
<dbReference type="EnsemblMetazoa" id="CapteT135076">
    <property type="protein sequence ID" value="CapteP135076"/>
    <property type="gene ID" value="CapteG135076"/>
</dbReference>
<reference evidence="5" key="1">
    <citation type="submission" date="2012-12" db="EMBL/GenBank/DDBJ databases">
        <authorList>
            <person name="Hellsten U."/>
            <person name="Grimwood J."/>
            <person name="Chapman J.A."/>
            <person name="Shapiro H."/>
            <person name="Aerts A."/>
            <person name="Otillar R.P."/>
            <person name="Terry A.Y."/>
            <person name="Boore J.L."/>
            <person name="Simakov O."/>
            <person name="Marletaz F."/>
            <person name="Cho S.-J."/>
            <person name="Edsinger-Gonzales E."/>
            <person name="Havlak P."/>
            <person name="Kuo D.-H."/>
            <person name="Larsson T."/>
            <person name="Lv J."/>
            <person name="Arendt D."/>
            <person name="Savage R."/>
            <person name="Osoegawa K."/>
            <person name="de Jong P."/>
            <person name="Lindberg D.R."/>
            <person name="Seaver E.C."/>
            <person name="Weisblat D.A."/>
            <person name="Putnam N.H."/>
            <person name="Grigoriev I.V."/>
            <person name="Rokhsar D.S."/>
        </authorList>
    </citation>
    <scope>NUCLEOTIDE SEQUENCE</scope>
    <source>
        <strain evidence="5">I ESC-2004</strain>
    </source>
</reference>
<dbReference type="PANTHER" id="PTHR21534">
    <property type="entry name" value="KATANIN-INTERACTING PROTEIN"/>
    <property type="match status" value="1"/>
</dbReference>